<keyword evidence="3" id="KW-1185">Reference proteome</keyword>
<accession>A0AAD4ZEW5</accession>
<gene>
    <name evidence="2" type="ORF">L3X38_011251</name>
</gene>
<proteinExistence type="predicted"/>
<protein>
    <submittedName>
        <fullName evidence="2">Uncharacterized protein</fullName>
    </submittedName>
</protein>
<dbReference type="Proteomes" id="UP001054821">
    <property type="component" value="Chromosome 2"/>
</dbReference>
<reference evidence="2 3" key="1">
    <citation type="journal article" date="2022" name="G3 (Bethesda)">
        <title>Whole-genome sequence and methylome profiling of the almond [Prunus dulcis (Mill.) D.A. Webb] cultivar 'Nonpareil'.</title>
        <authorList>
            <person name="D'Amico-Willman K.M."/>
            <person name="Ouma W.Z."/>
            <person name="Meulia T."/>
            <person name="Sideli G.M."/>
            <person name="Gradziel T.M."/>
            <person name="Fresnedo-Ramirez J."/>
        </authorList>
    </citation>
    <scope>NUCLEOTIDE SEQUENCE [LARGE SCALE GENOMIC DNA]</scope>
    <source>
        <strain evidence="2">Clone GOH B32 T37-40</strain>
    </source>
</reference>
<sequence length="113" mass="11534">MGEDMPIGLGGSFEYQGAIRRIKGGEAEGTDQSGEDSARKNQGGVTVAVVGSGGERREGGSPADQAEGEDQLEGRTIGTRALGSGGVMKPNVEIEHAEGGWSADEHSSTSSRS</sequence>
<dbReference type="AlphaFoldDB" id="A0AAD4ZEW5"/>
<organism evidence="2 3">
    <name type="scientific">Prunus dulcis</name>
    <name type="common">Almond</name>
    <name type="synonym">Amygdalus dulcis</name>
    <dbReference type="NCBI Taxonomy" id="3755"/>
    <lineage>
        <taxon>Eukaryota</taxon>
        <taxon>Viridiplantae</taxon>
        <taxon>Streptophyta</taxon>
        <taxon>Embryophyta</taxon>
        <taxon>Tracheophyta</taxon>
        <taxon>Spermatophyta</taxon>
        <taxon>Magnoliopsida</taxon>
        <taxon>eudicotyledons</taxon>
        <taxon>Gunneridae</taxon>
        <taxon>Pentapetalae</taxon>
        <taxon>rosids</taxon>
        <taxon>fabids</taxon>
        <taxon>Rosales</taxon>
        <taxon>Rosaceae</taxon>
        <taxon>Amygdaloideae</taxon>
        <taxon>Amygdaleae</taxon>
        <taxon>Prunus</taxon>
    </lineage>
</organism>
<dbReference type="EMBL" id="JAJFAZ020000002">
    <property type="protein sequence ID" value="KAI5343375.1"/>
    <property type="molecule type" value="Genomic_DNA"/>
</dbReference>
<evidence type="ECO:0000313" key="2">
    <source>
        <dbReference type="EMBL" id="KAI5343375.1"/>
    </source>
</evidence>
<name>A0AAD4ZEW5_PRUDU</name>
<evidence type="ECO:0000256" key="1">
    <source>
        <dbReference type="SAM" id="MobiDB-lite"/>
    </source>
</evidence>
<comment type="caution">
    <text evidence="2">The sequence shown here is derived from an EMBL/GenBank/DDBJ whole genome shotgun (WGS) entry which is preliminary data.</text>
</comment>
<evidence type="ECO:0000313" key="3">
    <source>
        <dbReference type="Proteomes" id="UP001054821"/>
    </source>
</evidence>
<feature type="region of interest" description="Disordered" evidence="1">
    <location>
        <begin position="24"/>
        <end position="113"/>
    </location>
</feature>
<feature type="compositionally biased region" description="Basic and acidic residues" evidence="1">
    <location>
        <begin position="92"/>
        <end position="107"/>
    </location>
</feature>